<dbReference type="PROSITE" id="PS00108">
    <property type="entry name" value="PROTEIN_KINASE_ST"/>
    <property type="match status" value="1"/>
</dbReference>
<dbReference type="InterPro" id="IPR008271">
    <property type="entry name" value="Ser/Thr_kinase_AS"/>
</dbReference>
<dbReference type="Pfam" id="PF00069">
    <property type="entry name" value="Pkinase"/>
    <property type="match status" value="1"/>
</dbReference>
<keyword evidence="6" id="KW-1185">Reference proteome</keyword>
<dbReference type="InterPro" id="IPR011009">
    <property type="entry name" value="Kinase-like_dom_sf"/>
</dbReference>
<feature type="domain" description="Protein kinase" evidence="4">
    <location>
        <begin position="76"/>
        <end position="415"/>
    </location>
</feature>
<dbReference type="SMART" id="SM00220">
    <property type="entry name" value="S_TKc"/>
    <property type="match status" value="1"/>
</dbReference>
<dbReference type="SMART" id="SM00248">
    <property type="entry name" value="ANK"/>
    <property type="match status" value="8"/>
</dbReference>
<dbReference type="PANTHER" id="PTHR24198">
    <property type="entry name" value="ANKYRIN REPEAT AND PROTEIN KINASE DOMAIN-CONTAINING PROTEIN"/>
    <property type="match status" value="1"/>
</dbReference>
<dbReference type="CDD" id="cd00180">
    <property type="entry name" value="PKc"/>
    <property type="match status" value="1"/>
</dbReference>
<dbReference type="InterPro" id="IPR036770">
    <property type="entry name" value="Ankyrin_rpt-contain_sf"/>
</dbReference>
<dbReference type="Gene3D" id="1.25.40.20">
    <property type="entry name" value="Ankyrin repeat-containing domain"/>
    <property type="match status" value="2"/>
</dbReference>
<evidence type="ECO:0000256" key="3">
    <source>
        <dbReference type="SAM" id="MobiDB-lite"/>
    </source>
</evidence>
<dbReference type="GO" id="GO:0004672">
    <property type="term" value="F:protein kinase activity"/>
    <property type="evidence" value="ECO:0007669"/>
    <property type="project" value="InterPro"/>
</dbReference>
<organism evidence="5 6">
    <name type="scientific">Schizothecium vesticola</name>
    <dbReference type="NCBI Taxonomy" id="314040"/>
    <lineage>
        <taxon>Eukaryota</taxon>
        <taxon>Fungi</taxon>
        <taxon>Dikarya</taxon>
        <taxon>Ascomycota</taxon>
        <taxon>Pezizomycotina</taxon>
        <taxon>Sordariomycetes</taxon>
        <taxon>Sordariomycetidae</taxon>
        <taxon>Sordariales</taxon>
        <taxon>Schizotheciaceae</taxon>
        <taxon>Schizothecium</taxon>
    </lineage>
</organism>
<dbReference type="PANTHER" id="PTHR24198:SF165">
    <property type="entry name" value="ANKYRIN REPEAT-CONTAINING PROTEIN-RELATED"/>
    <property type="match status" value="1"/>
</dbReference>
<feature type="region of interest" description="Disordered" evidence="3">
    <location>
        <begin position="15"/>
        <end position="42"/>
    </location>
</feature>
<evidence type="ECO:0000256" key="2">
    <source>
        <dbReference type="ARBA" id="ARBA00023043"/>
    </source>
</evidence>
<evidence type="ECO:0000313" key="5">
    <source>
        <dbReference type="EMBL" id="KAK0750545.1"/>
    </source>
</evidence>
<dbReference type="Pfam" id="PF12796">
    <property type="entry name" value="Ank_2"/>
    <property type="match status" value="1"/>
</dbReference>
<dbReference type="GO" id="GO:0005524">
    <property type="term" value="F:ATP binding"/>
    <property type="evidence" value="ECO:0007669"/>
    <property type="project" value="InterPro"/>
</dbReference>
<evidence type="ECO:0000256" key="1">
    <source>
        <dbReference type="ARBA" id="ARBA00022737"/>
    </source>
</evidence>
<evidence type="ECO:0000259" key="4">
    <source>
        <dbReference type="PROSITE" id="PS50011"/>
    </source>
</evidence>
<gene>
    <name evidence="5" type="ORF">B0T18DRAFT_322051</name>
</gene>
<accession>A0AA40F3S8</accession>
<comment type="caution">
    <text evidence="5">The sequence shown here is derived from an EMBL/GenBank/DDBJ whole genome shotgun (WGS) entry which is preliminary data.</text>
</comment>
<protein>
    <recommendedName>
        <fullName evidence="4">Protein kinase domain-containing protein</fullName>
    </recommendedName>
</protein>
<dbReference type="SUPFAM" id="SSF48403">
    <property type="entry name" value="Ankyrin repeat"/>
    <property type="match status" value="1"/>
</dbReference>
<dbReference type="InterPro" id="IPR002110">
    <property type="entry name" value="Ankyrin_rpt"/>
</dbReference>
<reference evidence="5" key="1">
    <citation type="submission" date="2023-06" db="EMBL/GenBank/DDBJ databases">
        <title>Genome-scale phylogeny and comparative genomics of the fungal order Sordariales.</title>
        <authorList>
            <consortium name="Lawrence Berkeley National Laboratory"/>
            <person name="Hensen N."/>
            <person name="Bonometti L."/>
            <person name="Westerberg I."/>
            <person name="Brannstrom I.O."/>
            <person name="Guillou S."/>
            <person name="Cros-Aarteil S."/>
            <person name="Calhoun S."/>
            <person name="Haridas S."/>
            <person name="Kuo A."/>
            <person name="Mondo S."/>
            <person name="Pangilinan J."/>
            <person name="Riley R."/>
            <person name="LaButti K."/>
            <person name="Andreopoulos B."/>
            <person name="Lipzen A."/>
            <person name="Chen C."/>
            <person name="Yanf M."/>
            <person name="Daum C."/>
            <person name="Ng V."/>
            <person name="Clum A."/>
            <person name="Steindorff A."/>
            <person name="Ohm R."/>
            <person name="Martin F."/>
            <person name="Silar P."/>
            <person name="Natvig D."/>
            <person name="Lalanne C."/>
            <person name="Gautier V."/>
            <person name="Ament-velasquez S.L."/>
            <person name="Kruys A."/>
            <person name="Hutchinson M.I."/>
            <person name="Powell A.J."/>
            <person name="Barry K."/>
            <person name="Miller A.N."/>
            <person name="Grigoriev I.V."/>
            <person name="Debuchy R."/>
            <person name="Gladieux P."/>
            <person name="Thoren M.H."/>
            <person name="Johannesson H."/>
        </authorList>
    </citation>
    <scope>NUCLEOTIDE SEQUENCE</scope>
    <source>
        <strain evidence="5">SMH3187-1</strain>
    </source>
</reference>
<dbReference type="Gene3D" id="1.10.510.10">
    <property type="entry name" value="Transferase(Phosphotransferase) domain 1"/>
    <property type="match status" value="1"/>
</dbReference>
<dbReference type="SUPFAM" id="SSF56112">
    <property type="entry name" value="Protein kinase-like (PK-like)"/>
    <property type="match status" value="1"/>
</dbReference>
<keyword evidence="1" id="KW-0677">Repeat</keyword>
<proteinExistence type="predicted"/>
<dbReference type="PROSITE" id="PS50011">
    <property type="entry name" value="PROTEIN_KINASE_DOM"/>
    <property type="match status" value="1"/>
</dbReference>
<feature type="compositionally biased region" description="Low complexity" evidence="3">
    <location>
        <begin position="20"/>
        <end position="36"/>
    </location>
</feature>
<dbReference type="InterPro" id="IPR000719">
    <property type="entry name" value="Prot_kinase_dom"/>
</dbReference>
<dbReference type="Proteomes" id="UP001172155">
    <property type="component" value="Unassembled WGS sequence"/>
</dbReference>
<evidence type="ECO:0000313" key="6">
    <source>
        <dbReference type="Proteomes" id="UP001172155"/>
    </source>
</evidence>
<dbReference type="EMBL" id="JAUKUD010000003">
    <property type="protein sequence ID" value="KAK0750545.1"/>
    <property type="molecule type" value="Genomic_DNA"/>
</dbReference>
<sequence>MTSYLYQSAFTHDSYPLPVPTDDNTTGNATTAPTSSHDNPASSEGLATFICHAAYLDNQLQRGDRSAFFAAHQARLVNRERIGHGLTFVVERAELDDAPRADVEAGPLPPSIAGSSKQTIATKRVVVLKTVREDNTRSNRNQWAEVLLEIRALLHEPVRYHPNIVRLLDIRWDASADTGSPFPGLVVEYAKYGTLASLQHGSAPLPFSIKQKLCYDVGRALSIIHACGMIHGDLKHENILVFANPYNNPVNQPYIAKLSDFGGTVMDTSDASLHVLPLHTFPFEAPELAAHPALSASAARSTDAYSYGMLIWRCMLDGADLLPPILASSNPGNQHAQMSDPSAVRTHVTLLKNSDAVLESAIASLSNYGLPAPSFTTVVSALLHTLRGSPSHRALDRAQMRLRGMDAPTAFHYVAVKEEANRKTLQQRGGGIPGRHGMSMDGVGFALGRLGNDYDAQNNLPGFRPDLARPEPMGGHFLFEPDRLRALLEWERQQGMVREFEAFANGERGRQEGMKPYEAAYFVFQSYVWQFGVGFDKEKLCHWLKKAAEPQEEMGETDYYASAWLGRICAALGVMNPWDEETQVHNLKMGIMRGHRNCVEDIETLISTCENDRKKEAWRKGLRDAKFVWKFLTGGTGMPFFSPRKLSRDWELNNMDTLDEQIRRELGSEYTSSLRATETEEDDDPDKFRFDKIYVNHKGHGLLHMAAVQGKVAALRHLYAKYRCDINLANQSHSDTPLVCACRTAWFDCAMLLIDNGADPNGSSLSEESPLHCISDFDPGEMDVVVLKLVRAGADLEKRTRPSNKDVRGILADWEDSDSMSLTPLGRAVLRRSLPAVMTLLRHGASPNGRPAEETKTYISPIELAAVLTLPDILEELLRHVADTEPILDECELLDKARSRTITPYDSLSLYSRLVRCGVPYKECLRRTLGILRDRKRLNTPSHSPGKHMCTEIALGNVDIVESLLDLGHTVEGSREWRPIRFALMNNNTAIFELLMSRGSPIAFKEDGYESLLHLLAQRHLYAPNDLDIARSLLDQTKAEGMDCDASVPGQPSPLVLAIRHRFFSFADLLVEHGAGPSVDVLHPSYLTGIPSDAKASLLASLLLAPHTSATLHAISYLSALHRNHHTLSPLALASDRGQSISNLHALSLIPKSHMTNQSQLTSRILHLVLSIDPSTGSLGQVAPMLGTPLTAAVLLGAQEVVATLVESGWQDGRRGAESAVDVDVRIAFDRDILWESKGKVLQTTKFTPIALAQHIVTERLDRLEGQKAEPTWQDLKTLNRAAATVRVLEQADKPATDPEHQDSFWTRLNIDARISALEKQAAIAADEPEIVRDTEEANLPVDLSVLTEEKPSGWQEGCEMTQEMSLRIFLRHFRAENSGFGDGIVKQMGGMFNK</sequence>
<keyword evidence="2" id="KW-0040">ANK repeat</keyword>
<name>A0AA40F3S8_9PEZI</name>